<evidence type="ECO:0000313" key="1">
    <source>
        <dbReference type="EMBL" id="KAF2844649.1"/>
    </source>
</evidence>
<gene>
    <name evidence="1" type="ORF">T440DRAFT_484003</name>
</gene>
<evidence type="ECO:0000313" key="2">
    <source>
        <dbReference type="Proteomes" id="UP000799423"/>
    </source>
</evidence>
<proteinExistence type="predicted"/>
<keyword evidence="2" id="KW-1185">Reference proteome</keyword>
<dbReference type="Proteomes" id="UP000799423">
    <property type="component" value="Unassembled WGS sequence"/>
</dbReference>
<name>A0A6A7AR47_9PLEO</name>
<dbReference type="AlphaFoldDB" id="A0A6A7AR47"/>
<protein>
    <submittedName>
        <fullName evidence="1">Uncharacterized protein</fullName>
    </submittedName>
</protein>
<accession>A0A6A7AR47</accession>
<sequence length="116" mass="13471">MSTTKIGKGDNNNYIIVPKELYSKFSKLNKLLRCLCNSKEPNLPPKNLRTTYIITKEQKELYKFKVTKIYTPLAKMLLYKKATYSKNIANKRTKEAIVEKELKNIIEEPSIPCKKA</sequence>
<organism evidence="1 2">
    <name type="scientific">Plenodomus tracheiphilus IPT5</name>
    <dbReference type="NCBI Taxonomy" id="1408161"/>
    <lineage>
        <taxon>Eukaryota</taxon>
        <taxon>Fungi</taxon>
        <taxon>Dikarya</taxon>
        <taxon>Ascomycota</taxon>
        <taxon>Pezizomycotina</taxon>
        <taxon>Dothideomycetes</taxon>
        <taxon>Pleosporomycetidae</taxon>
        <taxon>Pleosporales</taxon>
        <taxon>Pleosporineae</taxon>
        <taxon>Leptosphaeriaceae</taxon>
        <taxon>Plenodomus</taxon>
    </lineage>
</organism>
<reference evidence="1" key="1">
    <citation type="submission" date="2020-01" db="EMBL/GenBank/DDBJ databases">
        <authorList>
            <consortium name="DOE Joint Genome Institute"/>
            <person name="Haridas S."/>
            <person name="Albert R."/>
            <person name="Binder M."/>
            <person name="Bloem J."/>
            <person name="Labutti K."/>
            <person name="Salamov A."/>
            <person name="Andreopoulos B."/>
            <person name="Baker S.E."/>
            <person name="Barry K."/>
            <person name="Bills G."/>
            <person name="Bluhm B.H."/>
            <person name="Cannon C."/>
            <person name="Castanera R."/>
            <person name="Culley D.E."/>
            <person name="Daum C."/>
            <person name="Ezra D."/>
            <person name="Gonzalez J.B."/>
            <person name="Henrissat B."/>
            <person name="Kuo A."/>
            <person name="Liang C."/>
            <person name="Lipzen A."/>
            <person name="Lutzoni F."/>
            <person name="Magnuson J."/>
            <person name="Mondo S."/>
            <person name="Nolan M."/>
            <person name="Ohm R."/>
            <person name="Pangilinan J."/>
            <person name="Park H.-J."/>
            <person name="Ramirez L."/>
            <person name="Alfaro M."/>
            <person name="Sun H."/>
            <person name="Tritt A."/>
            <person name="Yoshinaga Y."/>
            <person name="Zwiers L.-H."/>
            <person name="Turgeon B.G."/>
            <person name="Goodwin S.B."/>
            <person name="Spatafora J.W."/>
            <person name="Crous P.W."/>
            <person name="Grigoriev I.V."/>
        </authorList>
    </citation>
    <scope>NUCLEOTIDE SEQUENCE</scope>
    <source>
        <strain evidence="1">IPT5</strain>
    </source>
</reference>
<dbReference type="EMBL" id="MU006368">
    <property type="protein sequence ID" value="KAF2844649.1"/>
    <property type="molecule type" value="Genomic_DNA"/>
</dbReference>